<accession>A0ABP4GPE8</accession>
<dbReference type="Proteomes" id="UP001500037">
    <property type="component" value="Unassembled WGS sequence"/>
</dbReference>
<protein>
    <recommendedName>
        <fullName evidence="3">Antitoxin</fullName>
    </recommendedName>
</protein>
<organism evidence="1 2">
    <name type="scientific">Kitasatospora nipponensis</name>
    <dbReference type="NCBI Taxonomy" id="258049"/>
    <lineage>
        <taxon>Bacteria</taxon>
        <taxon>Bacillati</taxon>
        <taxon>Actinomycetota</taxon>
        <taxon>Actinomycetes</taxon>
        <taxon>Kitasatosporales</taxon>
        <taxon>Streptomycetaceae</taxon>
        <taxon>Kitasatospora</taxon>
    </lineage>
</organism>
<gene>
    <name evidence="1" type="ORF">GCM10009665_24000</name>
</gene>
<comment type="caution">
    <text evidence="1">The sequence shown here is derived from an EMBL/GenBank/DDBJ whole genome shotgun (WGS) entry which is preliminary data.</text>
</comment>
<evidence type="ECO:0000313" key="2">
    <source>
        <dbReference type="Proteomes" id="UP001500037"/>
    </source>
</evidence>
<keyword evidence="2" id="KW-1185">Reference proteome</keyword>
<name>A0ABP4GPE8_9ACTN</name>
<evidence type="ECO:0008006" key="3">
    <source>
        <dbReference type="Google" id="ProtNLM"/>
    </source>
</evidence>
<evidence type="ECO:0000313" key="1">
    <source>
        <dbReference type="EMBL" id="GAA1232932.1"/>
    </source>
</evidence>
<dbReference type="EMBL" id="BAAALF010000032">
    <property type="protein sequence ID" value="GAA1232932.1"/>
    <property type="molecule type" value="Genomic_DNA"/>
</dbReference>
<reference evidence="2" key="1">
    <citation type="journal article" date="2019" name="Int. J. Syst. Evol. Microbiol.">
        <title>The Global Catalogue of Microorganisms (GCM) 10K type strain sequencing project: providing services to taxonomists for standard genome sequencing and annotation.</title>
        <authorList>
            <consortium name="The Broad Institute Genomics Platform"/>
            <consortium name="The Broad Institute Genome Sequencing Center for Infectious Disease"/>
            <person name="Wu L."/>
            <person name="Ma J."/>
        </authorList>
    </citation>
    <scope>NUCLEOTIDE SEQUENCE [LARGE SCALE GENOMIC DNA]</scope>
    <source>
        <strain evidence="2">JCM 13004</strain>
    </source>
</reference>
<proteinExistence type="predicted"/>
<sequence>MPALNIEYTETELAAIREAAAADGKSVKAYVHDLSVREQQRRTFVNHAVAFWNAHLEEFDAAFPEDTPAAKRSAA</sequence>
<dbReference type="RefSeq" id="WP_035805211.1">
    <property type="nucleotide sequence ID" value="NZ_BAAALF010000032.1"/>
</dbReference>